<organism evidence="2 3">
    <name type="scientific">Phaeodactylibacter xiamenensis</name>
    <dbReference type="NCBI Taxonomy" id="1524460"/>
    <lineage>
        <taxon>Bacteria</taxon>
        <taxon>Pseudomonadati</taxon>
        <taxon>Bacteroidota</taxon>
        <taxon>Saprospiria</taxon>
        <taxon>Saprospirales</taxon>
        <taxon>Haliscomenobacteraceae</taxon>
        <taxon>Phaeodactylibacter</taxon>
    </lineage>
</organism>
<evidence type="ECO:0000313" key="3">
    <source>
        <dbReference type="Proteomes" id="UP000029736"/>
    </source>
</evidence>
<protein>
    <recommendedName>
        <fullName evidence="4">Fibronectin type-III domain-containing protein</fullName>
    </recommendedName>
</protein>
<feature type="signal peptide" evidence="1">
    <location>
        <begin position="1"/>
        <end position="26"/>
    </location>
</feature>
<dbReference type="STRING" id="1524460.IX84_24190"/>
<proteinExistence type="predicted"/>
<sequence>MNLKRHQFYLLLLVLIAGYSEISAQATGDFCATPPAKSEWLESYQRNPENYAVRSGELRYIPLTIHLVGNDEGSGFFTGEQLADALCTLNEDFLPADLQFFIAGDIRYISNSTYYQHTFGQGFQMMQENNVPNTVNCYFVQDPGGACGYFSPGADAVAMSKGCSGVNSHTWAHELGHFFSLPHTFSGWEGTDYSPIDPTPAFINGRRVERMDGGFCGTAGDGFCDTPPDYLSYRWPCNTEGLSNVQQKDPADSTFRSDGTFFMSYASDRCMNRFSDEQIAAMRANIEFQRPGLLLNPFLPDLIPDTFEVALLAPDSGAVFDVTSSVTLEWEAVPGAIGYAIDFDLYVPFNGSTINFRSYTTSTNSLMLNNLQSNRTYIWKVRPFGRYDGCTAYSTPKAFTVGTFVDSKDASLAAYGLRAFPQPASLSTGHFSVEYEIPGNELAQLRLINSSGQIVQTLQFEAQPGKQTAEVPTRGLPPGFYLLELTTSAGRWVEKLSLSR</sequence>
<dbReference type="InterPro" id="IPR024079">
    <property type="entry name" value="MetalloPept_cat_dom_sf"/>
</dbReference>
<dbReference type="SUPFAM" id="SSF55486">
    <property type="entry name" value="Metalloproteases ('zincins'), catalytic domain"/>
    <property type="match status" value="1"/>
</dbReference>
<dbReference type="Gene3D" id="3.40.390.10">
    <property type="entry name" value="Collagenase (Catalytic Domain)"/>
    <property type="match status" value="1"/>
</dbReference>
<comment type="caution">
    <text evidence="2">The sequence shown here is derived from an EMBL/GenBank/DDBJ whole genome shotgun (WGS) entry which is preliminary data.</text>
</comment>
<dbReference type="NCBIfam" id="TIGR04183">
    <property type="entry name" value="Por_Secre_tail"/>
    <property type="match status" value="1"/>
</dbReference>
<accession>A0A098S064</accession>
<keyword evidence="1" id="KW-0732">Signal</keyword>
<dbReference type="RefSeq" id="WP_044226438.1">
    <property type="nucleotide sequence ID" value="NZ_JBKAGJ010000002.1"/>
</dbReference>
<dbReference type="Gene3D" id="2.60.40.10">
    <property type="entry name" value="Immunoglobulins"/>
    <property type="match status" value="1"/>
</dbReference>
<dbReference type="InterPro" id="IPR036116">
    <property type="entry name" value="FN3_sf"/>
</dbReference>
<dbReference type="AlphaFoldDB" id="A0A098S064"/>
<dbReference type="SUPFAM" id="SSF49265">
    <property type="entry name" value="Fibronectin type III"/>
    <property type="match status" value="1"/>
</dbReference>
<evidence type="ECO:0008006" key="4">
    <source>
        <dbReference type="Google" id="ProtNLM"/>
    </source>
</evidence>
<dbReference type="GO" id="GO:0008237">
    <property type="term" value="F:metallopeptidase activity"/>
    <property type="evidence" value="ECO:0007669"/>
    <property type="project" value="InterPro"/>
</dbReference>
<name>A0A098S064_9BACT</name>
<feature type="chain" id="PRO_5001939597" description="Fibronectin type-III domain-containing protein" evidence="1">
    <location>
        <begin position="27"/>
        <end position="500"/>
    </location>
</feature>
<dbReference type="EMBL" id="JPOS01000083">
    <property type="protein sequence ID" value="KGE85749.1"/>
    <property type="molecule type" value="Genomic_DNA"/>
</dbReference>
<dbReference type="InterPro" id="IPR003961">
    <property type="entry name" value="FN3_dom"/>
</dbReference>
<reference evidence="2 3" key="1">
    <citation type="journal article" date="2014" name="Int. J. Syst. Evol. Microbiol.">
        <title>Phaeodactylibacter xiamenensis gen. nov., sp. nov., a member of the family Saprospiraceae isolated from the marine alga Phaeodactylum tricornutum.</title>
        <authorList>
            <person name="Chen Z.Jr."/>
            <person name="Lei X."/>
            <person name="Lai Q."/>
            <person name="Li Y."/>
            <person name="Zhang B."/>
            <person name="Zhang J."/>
            <person name="Zhang H."/>
            <person name="Yang L."/>
            <person name="Zheng W."/>
            <person name="Tian Y."/>
            <person name="Yu Z."/>
            <person name="Xu H.Jr."/>
            <person name="Zheng T."/>
        </authorList>
    </citation>
    <scope>NUCLEOTIDE SEQUENCE [LARGE SCALE GENOMIC DNA]</scope>
    <source>
        <strain evidence="2 3">KD52</strain>
    </source>
</reference>
<dbReference type="Proteomes" id="UP000029736">
    <property type="component" value="Unassembled WGS sequence"/>
</dbReference>
<evidence type="ECO:0000256" key="1">
    <source>
        <dbReference type="SAM" id="SignalP"/>
    </source>
</evidence>
<dbReference type="CDD" id="cd00063">
    <property type="entry name" value="FN3"/>
    <property type="match status" value="1"/>
</dbReference>
<keyword evidence="3" id="KW-1185">Reference proteome</keyword>
<dbReference type="InterPro" id="IPR013783">
    <property type="entry name" value="Ig-like_fold"/>
</dbReference>
<evidence type="ECO:0000313" key="2">
    <source>
        <dbReference type="EMBL" id="KGE85749.1"/>
    </source>
</evidence>
<gene>
    <name evidence="2" type="ORF">IX84_24190</name>
</gene>
<dbReference type="InterPro" id="IPR026444">
    <property type="entry name" value="Secre_tail"/>
</dbReference>
<dbReference type="OrthoDB" id="1041092at2"/>